<sequence length="250" mass="27853">MTGFLGVSCSSVTKDYIPFACFLALKEIPQNHTAAAILTEYESVISDWGIDKKVCRCVTDNARNIVAAMKATVFHCIAESEEDLDDEDISRFSIAELESFINENGWKNNLTGFYLSAAYQTGCFPHYIQLTIRDGLEAIELGKIVGGIRRSVVHSKTLMESVGFKIPIMNLTRWSSQYGMVKHSMEEMERDPNLQSKLNSCTTHGSLSTIQLLCFRELVVLLGPFKNATDTFQKDGETVGLVIPYVFLPA</sequence>
<dbReference type="InParanoid" id="E9H880"/>
<dbReference type="SUPFAM" id="SSF53098">
    <property type="entry name" value="Ribonuclease H-like"/>
    <property type="match status" value="1"/>
</dbReference>
<evidence type="ECO:0000256" key="3">
    <source>
        <dbReference type="ARBA" id="ARBA00022771"/>
    </source>
</evidence>
<evidence type="ECO:0008006" key="8">
    <source>
        <dbReference type="Google" id="ProtNLM"/>
    </source>
</evidence>
<accession>E9H880</accession>
<dbReference type="InterPro" id="IPR012337">
    <property type="entry name" value="RNaseH-like_sf"/>
</dbReference>
<dbReference type="PANTHER" id="PTHR46481">
    <property type="entry name" value="ZINC FINGER BED DOMAIN-CONTAINING PROTEIN 4"/>
    <property type="match status" value="1"/>
</dbReference>
<dbReference type="HOGENOM" id="CLU_1112293_0_0_1"/>
<dbReference type="PhylomeDB" id="E9H880"/>
<dbReference type="PANTHER" id="PTHR46481:SF10">
    <property type="entry name" value="ZINC FINGER BED DOMAIN-CONTAINING PROTEIN 39"/>
    <property type="match status" value="1"/>
</dbReference>
<dbReference type="Proteomes" id="UP000000305">
    <property type="component" value="Unassembled WGS sequence"/>
</dbReference>
<dbReference type="KEGG" id="dpx:DAPPUDRAFT_326600"/>
<dbReference type="OrthoDB" id="6366580at2759"/>
<evidence type="ECO:0000313" key="6">
    <source>
        <dbReference type="EMBL" id="EFX72073.1"/>
    </source>
</evidence>
<evidence type="ECO:0000256" key="4">
    <source>
        <dbReference type="ARBA" id="ARBA00022833"/>
    </source>
</evidence>
<keyword evidence="3" id="KW-0863">Zinc-finger</keyword>
<evidence type="ECO:0000313" key="7">
    <source>
        <dbReference type="Proteomes" id="UP000000305"/>
    </source>
</evidence>
<keyword evidence="5" id="KW-0539">Nucleus</keyword>
<evidence type="ECO:0000256" key="2">
    <source>
        <dbReference type="ARBA" id="ARBA00022723"/>
    </source>
</evidence>
<gene>
    <name evidence="6" type="ORF">DAPPUDRAFT_326600</name>
</gene>
<evidence type="ECO:0000256" key="1">
    <source>
        <dbReference type="ARBA" id="ARBA00004123"/>
    </source>
</evidence>
<name>E9H880_DAPPU</name>
<proteinExistence type="predicted"/>
<dbReference type="AlphaFoldDB" id="E9H880"/>
<keyword evidence="4" id="KW-0862">Zinc</keyword>
<dbReference type="GO" id="GO:0005634">
    <property type="term" value="C:nucleus"/>
    <property type="evidence" value="ECO:0007669"/>
    <property type="project" value="UniProtKB-SubCell"/>
</dbReference>
<keyword evidence="2" id="KW-0479">Metal-binding</keyword>
<reference evidence="6 7" key="1">
    <citation type="journal article" date="2011" name="Science">
        <title>The ecoresponsive genome of Daphnia pulex.</title>
        <authorList>
            <person name="Colbourne J.K."/>
            <person name="Pfrender M.E."/>
            <person name="Gilbert D."/>
            <person name="Thomas W.K."/>
            <person name="Tucker A."/>
            <person name="Oakley T.H."/>
            <person name="Tokishita S."/>
            <person name="Aerts A."/>
            <person name="Arnold G.J."/>
            <person name="Basu M.K."/>
            <person name="Bauer D.J."/>
            <person name="Caceres C.E."/>
            <person name="Carmel L."/>
            <person name="Casola C."/>
            <person name="Choi J.H."/>
            <person name="Detter J.C."/>
            <person name="Dong Q."/>
            <person name="Dusheyko S."/>
            <person name="Eads B.D."/>
            <person name="Frohlich T."/>
            <person name="Geiler-Samerotte K.A."/>
            <person name="Gerlach D."/>
            <person name="Hatcher P."/>
            <person name="Jogdeo S."/>
            <person name="Krijgsveld J."/>
            <person name="Kriventseva E.V."/>
            <person name="Kultz D."/>
            <person name="Laforsch C."/>
            <person name="Lindquist E."/>
            <person name="Lopez J."/>
            <person name="Manak J.R."/>
            <person name="Muller J."/>
            <person name="Pangilinan J."/>
            <person name="Patwardhan R.P."/>
            <person name="Pitluck S."/>
            <person name="Pritham E.J."/>
            <person name="Rechtsteiner A."/>
            <person name="Rho M."/>
            <person name="Rogozin I.B."/>
            <person name="Sakarya O."/>
            <person name="Salamov A."/>
            <person name="Schaack S."/>
            <person name="Shapiro H."/>
            <person name="Shiga Y."/>
            <person name="Skalitzky C."/>
            <person name="Smith Z."/>
            <person name="Souvorov A."/>
            <person name="Sung W."/>
            <person name="Tang Z."/>
            <person name="Tsuchiya D."/>
            <person name="Tu H."/>
            <person name="Vos H."/>
            <person name="Wang M."/>
            <person name="Wolf Y.I."/>
            <person name="Yamagata H."/>
            <person name="Yamada T."/>
            <person name="Ye Y."/>
            <person name="Shaw J.R."/>
            <person name="Andrews J."/>
            <person name="Crease T.J."/>
            <person name="Tang H."/>
            <person name="Lucas S.M."/>
            <person name="Robertson H.M."/>
            <person name="Bork P."/>
            <person name="Koonin E.V."/>
            <person name="Zdobnov E.M."/>
            <person name="Grigoriev I.V."/>
            <person name="Lynch M."/>
            <person name="Boore J.L."/>
        </authorList>
    </citation>
    <scope>NUCLEOTIDE SEQUENCE [LARGE SCALE GENOMIC DNA]</scope>
</reference>
<keyword evidence="7" id="KW-1185">Reference proteome</keyword>
<protein>
    <recommendedName>
        <fullName evidence="8">DUF659 domain-containing protein</fullName>
    </recommendedName>
</protein>
<comment type="subcellular location">
    <subcellularLocation>
        <location evidence="1">Nucleus</location>
    </subcellularLocation>
</comment>
<dbReference type="InterPro" id="IPR052035">
    <property type="entry name" value="ZnF_BED_domain_contain"/>
</dbReference>
<organism evidence="6 7">
    <name type="scientific">Daphnia pulex</name>
    <name type="common">Water flea</name>
    <dbReference type="NCBI Taxonomy" id="6669"/>
    <lineage>
        <taxon>Eukaryota</taxon>
        <taxon>Metazoa</taxon>
        <taxon>Ecdysozoa</taxon>
        <taxon>Arthropoda</taxon>
        <taxon>Crustacea</taxon>
        <taxon>Branchiopoda</taxon>
        <taxon>Diplostraca</taxon>
        <taxon>Cladocera</taxon>
        <taxon>Anomopoda</taxon>
        <taxon>Daphniidae</taxon>
        <taxon>Daphnia</taxon>
    </lineage>
</organism>
<dbReference type="EMBL" id="GL732603">
    <property type="protein sequence ID" value="EFX72073.1"/>
    <property type="molecule type" value="Genomic_DNA"/>
</dbReference>
<evidence type="ECO:0000256" key="5">
    <source>
        <dbReference type="ARBA" id="ARBA00023242"/>
    </source>
</evidence>
<dbReference type="GO" id="GO:0008270">
    <property type="term" value="F:zinc ion binding"/>
    <property type="evidence" value="ECO:0007669"/>
    <property type="project" value="UniProtKB-KW"/>
</dbReference>